<evidence type="ECO:0000313" key="5">
    <source>
        <dbReference type="EMBL" id="SBS70729.1"/>
    </source>
</evidence>
<protein>
    <recommendedName>
        <fullName evidence="3">Single-stranded DNA-binding protein</fullName>
    </recommendedName>
</protein>
<name>A0A1Y5P059_9MICO</name>
<dbReference type="RefSeq" id="WP_295573444.1">
    <property type="nucleotide sequence ID" value="NZ_FLQR01000001.1"/>
</dbReference>
<evidence type="ECO:0000256" key="2">
    <source>
        <dbReference type="PROSITE-ProRule" id="PRU00252"/>
    </source>
</evidence>
<dbReference type="PANTHER" id="PTHR10302:SF27">
    <property type="entry name" value="SINGLE-STRANDED DNA-BINDING PROTEIN"/>
    <property type="match status" value="1"/>
</dbReference>
<dbReference type="InterPro" id="IPR012340">
    <property type="entry name" value="NA-bd_OB-fold"/>
</dbReference>
<accession>A0A1Y5P059</accession>
<keyword evidence="1 2" id="KW-0238">DNA-binding</keyword>
<gene>
    <name evidence="5" type="ORF">MIPYR_10623</name>
</gene>
<organism evidence="5">
    <name type="scientific">uncultured Microbacterium sp</name>
    <dbReference type="NCBI Taxonomy" id="191216"/>
    <lineage>
        <taxon>Bacteria</taxon>
        <taxon>Bacillati</taxon>
        <taxon>Actinomycetota</taxon>
        <taxon>Actinomycetes</taxon>
        <taxon>Micrococcales</taxon>
        <taxon>Microbacteriaceae</taxon>
        <taxon>Microbacterium</taxon>
        <taxon>environmental samples</taxon>
    </lineage>
</organism>
<dbReference type="GO" id="GO:0003697">
    <property type="term" value="F:single-stranded DNA binding"/>
    <property type="evidence" value="ECO:0007669"/>
    <property type="project" value="InterPro"/>
</dbReference>
<dbReference type="PANTHER" id="PTHR10302">
    <property type="entry name" value="SINGLE-STRANDED DNA-BINDING PROTEIN"/>
    <property type="match status" value="1"/>
</dbReference>
<dbReference type="Pfam" id="PF00436">
    <property type="entry name" value="SSB"/>
    <property type="match status" value="1"/>
</dbReference>
<dbReference type="GO" id="GO:0006260">
    <property type="term" value="P:DNA replication"/>
    <property type="evidence" value="ECO:0007669"/>
    <property type="project" value="InterPro"/>
</dbReference>
<reference evidence="5" key="1">
    <citation type="submission" date="2016-03" db="EMBL/GenBank/DDBJ databases">
        <authorList>
            <person name="Ploux O."/>
        </authorList>
    </citation>
    <scope>NUCLEOTIDE SEQUENCE</scope>
    <source>
        <strain evidence="5">UC1</strain>
    </source>
</reference>
<dbReference type="GO" id="GO:0009295">
    <property type="term" value="C:nucleoid"/>
    <property type="evidence" value="ECO:0007669"/>
    <property type="project" value="TreeGrafter"/>
</dbReference>
<dbReference type="Gene3D" id="2.40.50.140">
    <property type="entry name" value="Nucleic acid-binding proteins"/>
    <property type="match status" value="1"/>
</dbReference>
<sequence>MNDRITVVGNIASVPERRQTGTGVPVAKFRLATSQRHRDAQGVWVDGDTNFYSVSAYRQLAEHALASLQRGQRVIVTGGFKLRTWEVGEKRGTEAEIDADALGPDLQWGTSVFTSLKREVAAPAVPASWAAGGDTAGGDTAGGDGAGETDGDETAAADDVADDDVEAAREPAWARGPLREATPF</sequence>
<dbReference type="PROSITE" id="PS50935">
    <property type="entry name" value="SSB"/>
    <property type="match status" value="1"/>
</dbReference>
<feature type="region of interest" description="Disordered" evidence="4">
    <location>
        <begin position="128"/>
        <end position="184"/>
    </location>
</feature>
<evidence type="ECO:0000256" key="1">
    <source>
        <dbReference type="ARBA" id="ARBA00023125"/>
    </source>
</evidence>
<dbReference type="InterPro" id="IPR000424">
    <property type="entry name" value="Primosome_PriB/ssb"/>
</dbReference>
<proteinExistence type="predicted"/>
<dbReference type="InterPro" id="IPR011344">
    <property type="entry name" value="ssDNA-bd"/>
</dbReference>
<dbReference type="AlphaFoldDB" id="A0A1Y5P059"/>
<feature type="compositionally biased region" description="Gly residues" evidence="4">
    <location>
        <begin position="134"/>
        <end position="146"/>
    </location>
</feature>
<dbReference type="SUPFAM" id="SSF50249">
    <property type="entry name" value="Nucleic acid-binding proteins"/>
    <property type="match status" value="1"/>
</dbReference>
<feature type="compositionally biased region" description="Acidic residues" evidence="4">
    <location>
        <begin position="147"/>
        <end position="165"/>
    </location>
</feature>
<evidence type="ECO:0000256" key="4">
    <source>
        <dbReference type="SAM" id="MobiDB-lite"/>
    </source>
</evidence>
<dbReference type="EMBL" id="FLQR01000001">
    <property type="protein sequence ID" value="SBS70729.1"/>
    <property type="molecule type" value="Genomic_DNA"/>
</dbReference>
<evidence type="ECO:0000256" key="3">
    <source>
        <dbReference type="RuleBase" id="RU000524"/>
    </source>
</evidence>
<dbReference type="CDD" id="cd04496">
    <property type="entry name" value="SSB_OBF"/>
    <property type="match status" value="1"/>
</dbReference>
<dbReference type="NCBIfam" id="TIGR00621">
    <property type="entry name" value="ssb"/>
    <property type="match status" value="1"/>
</dbReference>